<keyword evidence="1" id="KW-0805">Transcription regulation</keyword>
<dbReference type="Pfam" id="PF07702">
    <property type="entry name" value="UTRA"/>
    <property type="match status" value="1"/>
</dbReference>
<dbReference type="Proteomes" id="UP000521676">
    <property type="component" value="Unassembled WGS sequence"/>
</dbReference>
<dbReference type="AlphaFoldDB" id="A0A8T7M7L5"/>
<reference evidence="6" key="2">
    <citation type="journal article" date="2024" name="Nature">
        <title>Anoxygenic phototroph of the Chloroflexota uses a type I reaction centre.</title>
        <authorList>
            <person name="Tsuji J.M."/>
            <person name="Shaw N.A."/>
            <person name="Nagashima S."/>
            <person name="Venkiteswaran J.J."/>
            <person name="Schiff S.L."/>
            <person name="Watanabe T."/>
            <person name="Fukui M."/>
            <person name="Hanada S."/>
            <person name="Tank M."/>
            <person name="Neufeld J.D."/>
        </authorList>
    </citation>
    <scope>NUCLEOTIDE SEQUENCE</scope>
    <source>
        <strain evidence="6">L227-S17</strain>
    </source>
</reference>
<dbReference type="Pfam" id="PF00392">
    <property type="entry name" value="GntR"/>
    <property type="match status" value="1"/>
</dbReference>
<dbReference type="SUPFAM" id="SSF64288">
    <property type="entry name" value="Chorismate lyase-like"/>
    <property type="match status" value="1"/>
</dbReference>
<dbReference type="GO" id="GO:0003677">
    <property type="term" value="F:DNA binding"/>
    <property type="evidence" value="ECO:0007669"/>
    <property type="project" value="UniProtKB-KW"/>
</dbReference>
<dbReference type="PROSITE" id="PS50949">
    <property type="entry name" value="HTH_GNTR"/>
    <property type="match status" value="1"/>
</dbReference>
<gene>
    <name evidence="5" type="ORF">HXX08_19640</name>
    <name evidence="6" type="ORF">OZ401_003610</name>
</gene>
<dbReference type="InterPro" id="IPR036390">
    <property type="entry name" value="WH_DNA-bd_sf"/>
</dbReference>
<evidence type="ECO:0000256" key="2">
    <source>
        <dbReference type="ARBA" id="ARBA00023125"/>
    </source>
</evidence>
<dbReference type="EMBL" id="CP128400">
    <property type="protein sequence ID" value="WJW68015.1"/>
    <property type="molecule type" value="Genomic_DNA"/>
</dbReference>
<dbReference type="SUPFAM" id="SSF46785">
    <property type="entry name" value="Winged helix' DNA-binding domain"/>
    <property type="match status" value="1"/>
</dbReference>
<dbReference type="InterPro" id="IPR028978">
    <property type="entry name" value="Chorismate_lyase_/UTRA_dom_sf"/>
</dbReference>
<reference evidence="5 7" key="1">
    <citation type="submission" date="2020-06" db="EMBL/GenBank/DDBJ databases">
        <title>Anoxygenic phototrophic Chloroflexota member uses a Type I reaction center.</title>
        <authorList>
            <person name="Tsuji J.M."/>
            <person name="Shaw N.A."/>
            <person name="Nagashima S."/>
            <person name="Venkiteswaran J."/>
            <person name="Schiff S.L."/>
            <person name="Hanada S."/>
            <person name="Tank M."/>
            <person name="Neufeld J.D."/>
        </authorList>
    </citation>
    <scope>NUCLEOTIDE SEQUENCE [LARGE SCALE GENOMIC DNA]</scope>
    <source>
        <strain evidence="5">L227-S17</strain>
    </source>
</reference>
<evidence type="ECO:0000256" key="1">
    <source>
        <dbReference type="ARBA" id="ARBA00023015"/>
    </source>
</evidence>
<accession>A0A8T7M7L5</accession>
<dbReference type="SMART" id="SM00866">
    <property type="entry name" value="UTRA"/>
    <property type="match status" value="1"/>
</dbReference>
<keyword evidence="2" id="KW-0238">DNA-binding</keyword>
<dbReference type="InterPro" id="IPR050679">
    <property type="entry name" value="Bact_HTH_transcr_reg"/>
</dbReference>
<dbReference type="InterPro" id="IPR036388">
    <property type="entry name" value="WH-like_DNA-bd_sf"/>
</dbReference>
<dbReference type="SMART" id="SM00345">
    <property type="entry name" value="HTH_GNTR"/>
    <property type="match status" value="1"/>
</dbReference>
<dbReference type="Proteomes" id="UP001431572">
    <property type="component" value="Chromosome 2"/>
</dbReference>
<evidence type="ECO:0000313" key="5">
    <source>
        <dbReference type="EMBL" id="NWJ48074.1"/>
    </source>
</evidence>
<dbReference type="GO" id="GO:0003700">
    <property type="term" value="F:DNA-binding transcription factor activity"/>
    <property type="evidence" value="ECO:0007669"/>
    <property type="project" value="InterPro"/>
</dbReference>
<evidence type="ECO:0000313" key="8">
    <source>
        <dbReference type="Proteomes" id="UP001431572"/>
    </source>
</evidence>
<dbReference type="Gene3D" id="3.40.1410.10">
    <property type="entry name" value="Chorismate lyase-like"/>
    <property type="match status" value="1"/>
</dbReference>
<dbReference type="CDD" id="cd07377">
    <property type="entry name" value="WHTH_GntR"/>
    <property type="match status" value="1"/>
</dbReference>
<sequence length="245" mass="28383">MGLNISKTGTMPRYYQLREIIRERIVSGQWKEDDEIPSERELSEQYGLSRMTVRQSLSELVKEGLLYRKQGRGTFVSRPKITQQLIRLTGFTQDMQTRSQRPGATVLSAEMYIADQTVADKLRINLGRQVFKLRRLRLADGEPLAVELAYISFIGCEKLLEEDFERDSLYQVLETKYGLTPLEAEQELEAGIARESECRLLNIAPGSPVLLIRRITYTERAQPLEYAESVYRGDKYKFYARLVRE</sequence>
<dbReference type="PANTHER" id="PTHR44846:SF1">
    <property type="entry name" value="MANNOSYL-D-GLYCERATE TRANSPORT_METABOLISM SYSTEM REPRESSOR MNGR-RELATED"/>
    <property type="match status" value="1"/>
</dbReference>
<proteinExistence type="predicted"/>
<evidence type="ECO:0000256" key="3">
    <source>
        <dbReference type="ARBA" id="ARBA00023163"/>
    </source>
</evidence>
<dbReference type="PRINTS" id="PR00035">
    <property type="entry name" value="HTHGNTR"/>
</dbReference>
<dbReference type="InterPro" id="IPR000524">
    <property type="entry name" value="Tscrpt_reg_HTH_GntR"/>
</dbReference>
<organism evidence="5 7">
    <name type="scientific">Candidatus Chlorohelix allophototropha</name>
    <dbReference type="NCBI Taxonomy" id="3003348"/>
    <lineage>
        <taxon>Bacteria</taxon>
        <taxon>Bacillati</taxon>
        <taxon>Chloroflexota</taxon>
        <taxon>Chloroflexia</taxon>
        <taxon>Candidatus Chloroheliales</taxon>
        <taxon>Candidatus Chloroheliaceae</taxon>
        <taxon>Candidatus Chlorohelix</taxon>
    </lineage>
</organism>
<keyword evidence="3" id="KW-0804">Transcription</keyword>
<dbReference type="PANTHER" id="PTHR44846">
    <property type="entry name" value="MANNOSYL-D-GLYCERATE TRANSPORT/METABOLISM SYSTEM REPRESSOR MNGR-RELATED"/>
    <property type="match status" value="1"/>
</dbReference>
<evidence type="ECO:0000313" key="6">
    <source>
        <dbReference type="EMBL" id="WJW68015.1"/>
    </source>
</evidence>
<evidence type="ECO:0000259" key="4">
    <source>
        <dbReference type="PROSITE" id="PS50949"/>
    </source>
</evidence>
<dbReference type="FunFam" id="1.10.10.10:FF:000079">
    <property type="entry name" value="GntR family transcriptional regulator"/>
    <property type="match status" value="1"/>
</dbReference>
<name>A0A8T7M7L5_9CHLR</name>
<evidence type="ECO:0000313" key="7">
    <source>
        <dbReference type="Proteomes" id="UP000521676"/>
    </source>
</evidence>
<dbReference type="EMBL" id="JACATZ010000003">
    <property type="protein sequence ID" value="NWJ48074.1"/>
    <property type="molecule type" value="Genomic_DNA"/>
</dbReference>
<feature type="domain" description="HTH gntR-type" evidence="4">
    <location>
        <begin position="11"/>
        <end position="79"/>
    </location>
</feature>
<dbReference type="InterPro" id="IPR011663">
    <property type="entry name" value="UTRA"/>
</dbReference>
<dbReference type="RefSeq" id="WP_341469919.1">
    <property type="nucleotide sequence ID" value="NZ_CP128400.1"/>
</dbReference>
<keyword evidence="8" id="KW-1185">Reference proteome</keyword>
<dbReference type="GO" id="GO:0045892">
    <property type="term" value="P:negative regulation of DNA-templated transcription"/>
    <property type="evidence" value="ECO:0007669"/>
    <property type="project" value="TreeGrafter"/>
</dbReference>
<protein>
    <submittedName>
        <fullName evidence="5">GntR family transcriptional regulator</fullName>
    </submittedName>
</protein>
<dbReference type="Gene3D" id="1.10.10.10">
    <property type="entry name" value="Winged helix-like DNA-binding domain superfamily/Winged helix DNA-binding domain"/>
    <property type="match status" value="1"/>
</dbReference>